<evidence type="ECO:0000313" key="3">
    <source>
        <dbReference type="Ensembl" id="ENSTGEP00000031377.1"/>
    </source>
</evidence>
<dbReference type="InterPro" id="IPR027831">
    <property type="entry name" value="DUF4485"/>
</dbReference>
<dbReference type="Ensembl" id="ENSTGET00000037288.1">
    <property type="protein sequence ID" value="ENSTGEP00000031377.1"/>
    <property type="gene ID" value="ENSTGEG00000025112.1"/>
</dbReference>
<sequence length="955" mass="112889">MEVGSEEEKWEKLDAEFDHFVVDMKPYVLKLPHRTERQRCALWIRKLCEPSGTGAGIMGRKNRNLYAKLLLHMLKRGVLEGPFTHRPEPGTLKILPSYMSIYFDEPNPAQAKGSSPEGLPAWVLGELETSERKLNESWKLSSGEDNTLVQSPTDVYSREQYTGKLRMRSHSMSPTHREDGQNITPKICEVYSKKSPVSLDDSDIEARLNSWNLGIENPRYLRQKPIPVSLMTPKFSLRKSSSFHDDHFLSRIREKELDMKTKMMEAKFHEEKLRLQQKHDADVQKILERKNNEIEELKTLYRSKQHETEETIRKLEKKVQTLIRDCQVIRETKEDQIAELKKICEQSTESLNNDWEKKLHNAVAEMEQEKFDLQKRHTENIQELLEDTNVRLNKMESEYMAQTQSTNHMIKELEARVQQLTGETENSNLQRQKLIQEKAELERCYQITCSELQEVKARCNTLHKEKDHLVNDYEQNMKLLQTKYDADINLLKQEHALSASKASSMIEELEQNVCQLKQQLQESELQRKQQLRDQENKFQMEKSHLKHTYEKKAHDLQSELDKGKEDTQKKIHKFEEALKEKEEQLTRVTEVQRLQAQQADAALEEFKRQVELNSEKVYAEMKEQMEKVEADLTRSKSLREKQSKEFLWQLEDIRQRYEQQIVELKLEHEQEKTHLLQQHNAEKDSLVRDHEREIENLEKQLRAANMEHEDQIQEFKKRDAQVIADMEAQVQKLREELINVNSQRKQQLVELGLLREEEKQRATREHEIVVNKLKAESEKMKIELKKTHAAETEMTLEKANSRLKQIEKEYTQKLAKSSQIIAELQTTISSLKEENSQQQLAAERRLQDVRQKFEDEKKQLIRDNDQAIKILQDELENRSNQVRCAEKKLQHKELESQEQITYIRQEYETKLKGLMPASLRQELEDTISSLKSQVNFLQKRASILQEELTTYQGRR</sequence>
<dbReference type="PANTHER" id="PTHR18871:SF2">
    <property type="entry name" value="CENTROSOMAL PROTEIN OF 112 KDA"/>
    <property type="match status" value="1"/>
</dbReference>
<dbReference type="PANTHER" id="PTHR18871">
    <property type="entry name" value="CENTROSOMAL PROTEIN OF 112 KDA"/>
    <property type="match status" value="1"/>
</dbReference>
<feature type="coiled-coil region" evidence="1">
    <location>
        <begin position="506"/>
        <end position="895"/>
    </location>
</feature>
<gene>
    <name evidence="3" type="primary">CEP112</name>
</gene>
<reference evidence="3" key="3">
    <citation type="submission" date="2025-09" db="UniProtKB">
        <authorList>
            <consortium name="Ensembl"/>
        </authorList>
    </citation>
    <scope>IDENTIFICATION</scope>
</reference>
<evidence type="ECO:0000313" key="4">
    <source>
        <dbReference type="Proteomes" id="UP000694411"/>
    </source>
</evidence>
<dbReference type="AlphaFoldDB" id="A0A8D2GAT5"/>
<dbReference type="InterPro" id="IPR055310">
    <property type="entry name" value="CEP112"/>
</dbReference>
<dbReference type="Pfam" id="PF14846">
    <property type="entry name" value="DUF4485"/>
    <property type="match status" value="1"/>
</dbReference>
<organism evidence="3 4">
    <name type="scientific">Theropithecus gelada</name>
    <name type="common">Gelada baboon</name>
    <dbReference type="NCBI Taxonomy" id="9565"/>
    <lineage>
        <taxon>Eukaryota</taxon>
        <taxon>Metazoa</taxon>
        <taxon>Chordata</taxon>
        <taxon>Craniata</taxon>
        <taxon>Vertebrata</taxon>
        <taxon>Euteleostomi</taxon>
        <taxon>Mammalia</taxon>
        <taxon>Eutheria</taxon>
        <taxon>Euarchontoglires</taxon>
        <taxon>Primates</taxon>
        <taxon>Haplorrhini</taxon>
        <taxon>Catarrhini</taxon>
        <taxon>Cercopithecidae</taxon>
        <taxon>Cercopithecinae</taxon>
        <taxon>Theropithecus</taxon>
    </lineage>
</organism>
<dbReference type="RefSeq" id="XP_025218063.1">
    <property type="nucleotide sequence ID" value="XM_025362278.1"/>
</dbReference>
<keyword evidence="1" id="KW-0175">Coiled coil</keyword>
<reference evidence="3" key="2">
    <citation type="submission" date="2025-08" db="UniProtKB">
        <authorList>
            <consortium name="Ensembl"/>
        </authorList>
    </citation>
    <scope>IDENTIFICATION</scope>
</reference>
<feature type="coiled-coil region" evidence="1">
    <location>
        <begin position="287"/>
        <end position="472"/>
    </location>
</feature>
<keyword evidence="4" id="KW-1185">Reference proteome</keyword>
<proteinExistence type="predicted"/>
<evidence type="ECO:0000259" key="2">
    <source>
        <dbReference type="Pfam" id="PF14846"/>
    </source>
</evidence>
<dbReference type="RefSeq" id="XP_025218062.1">
    <property type="nucleotide sequence ID" value="XM_025362277.1"/>
</dbReference>
<name>A0A8D2GAT5_THEGE</name>
<protein>
    <submittedName>
        <fullName evidence="3">Centrosomal protein 112</fullName>
    </submittedName>
</protein>
<dbReference type="Proteomes" id="UP000694411">
    <property type="component" value="Chromosome 16"/>
</dbReference>
<evidence type="ECO:0000256" key="1">
    <source>
        <dbReference type="SAM" id="Coils"/>
    </source>
</evidence>
<dbReference type="GeneID" id="112609476"/>
<accession>A0A8D2GAT5</accession>
<feature type="domain" description="DUF4485" evidence="2">
    <location>
        <begin position="13"/>
        <end position="98"/>
    </location>
</feature>
<reference evidence="3" key="1">
    <citation type="submission" date="2018-05" db="EMBL/GenBank/DDBJ databases">
        <title>Whole genome of Theropithecus gelada.</title>
        <authorList>
            <person name="Chiou K.L."/>
            <person name="Snyder-Mackler N."/>
        </authorList>
    </citation>
    <scope>NUCLEOTIDE SEQUENCE [LARGE SCALE GENOMIC DNA]</scope>
</reference>
<dbReference type="CTD" id="201134"/>
<feature type="coiled-coil region" evidence="1">
    <location>
        <begin position="920"/>
        <end position="954"/>
    </location>
</feature>